<reference evidence="1 2" key="1">
    <citation type="submission" date="2019-06" db="EMBL/GenBank/DDBJ databases">
        <authorList>
            <person name="Le Quere A."/>
            <person name="Colella S."/>
        </authorList>
    </citation>
    <scope>NUCLEOTIDE SEQUENCE [LARGE SCALE GENOMIC DNA]</scope>
    <source>
        <strain evidence="1">EmedicaeMD41</strain>
    </source>
</reference>
<protein>
    <submittedName>
        <fullName evidence="1">Uncharacterized protein</fullName>
    </submittedName>
</protein>
<evidence type="ECO:0000313" key="1">
    <source>
        <dbReference type="EMBL" id="VTZ64380.1"/>
    </source>
</evidence>
<dbReference type="EMBL" id="CABFNB010000126">
    <property type="protein sequence ID" value="VTZ64380.1"/>
    <property type="molecule type" value="Genomic_DNA"/>
</dbReference>
<gene>
    <name evidence="1" type="ORF">EMEDMD4_580014</name>
</gene>
<dbReference type="AlphaFoldDB" id="A0A508X8I1"/>
<proteinExistence type="predicted"/>
<organism evidence="1 2">
    <name type="scientific">Sinorhizobium medicae</name>
    <dbReference type="NCBI Taxonomy" id="110321"/>
    <lineage>
        <taxon>Bacteria</taxon>
        <taxon>Pseudomonadati</taxon>
        <taxon>Pseudomonadota</taxon>
        <taxon>Alphaproteobacteria</taxon>
        <taxon>Hyphomicrobiales</taxon>
        <taxon>Rhizobiaceae</taxon>
        <taxon>Sinorhizobium/Ensifer group</taxon>
        <taxon>Sinorhizobium</taxon>
    </lineage>
</organism>
<accession>A0A508X8I1</accession>
<dbReference type="Proteomes" id="UP000507954">
    <property type="component" value="Unassembled WGS sequence"/>
</dbReference>
<name>A0A508X8I1_9HYPH</name>
<evidence type="ECO:0000313" key="2">
    <source>
        <dbReference type="Proteomes" id="UP000507954"/>
    </source>
</evidence>
<sequence>MSDDALRETLAVKCATIDDHEQAFVIVSCSCAISSRHNMINSVVVYFVLTNHVRSHVHFSPRNILISIIFSSGLHGNIFWTRQCLESNWKIGQYNAANTIAVYSSISAAAVSLRLFTHWNSPLVCPIPRSVKDL</sequence>